<dbReference type="SMART" id="SM00465">
    <property type="entry name" value="GIYc"/>
    <property type="match status" value="1"/>
</dbReference>
<sequence>MAWTYILECKDNSFYVGSGHDLVERVRQHQLGIASKYTKRRRPVRLVWAQEFERVDEAFVVEHQLKGWSRAKKIALIEGRFGDLPALAWRGATVETELSPEVRDRVQREAGAAEQAGGFVAPSPQGFVTRPLDALATKGQRQWTPRAVTRARKYGKGGS</sequence>
<dbReference type="PROSITE" id="PS50164">
    <property type="entry name" value="GIY_YIG"/>
    <property type="match status" value="1"/>
</dbReference>
<dbReference type="PANTHER" id="PTHR34477:SF1">
    <property type="entry name" value="UPF0213 PROTEIN YHBQ"/>
    <property type="match status" value="1"/>
</dbReference>
<evidence type="ECO:0000259" key="3">
    <source>
        <dbReference type="PROSITE" id="PS50164"/>
    </source>
</evidence>
<evidence type="ECO:0000256" key="2">
    <source>
        <dbReference type="SAM" id="MobiDB-lite"/>
    </source>
</evidence>
<feature type="domain" description="GIY-YIG" evidence="3">
    <location>
        <begin position="1"/>
        <end position="75"/>
    </location>
</feature>
<dbReference type="InterPro" id="IPR050190">
    <property type="entry name" value="UPF0213_domain"/>
</dbReference>
<keyword evidence="5" id="KW-1185">Reference proteome</keyword>
<dbReference type="Proteomes" id="UP001501521">
    <property type="component" value="Unassembled WGS sequence"/>
</dbReference>
<dbReference type="Pfam" id="PF01541">
    <property type="entry name" value="GIY-YIG"/>
    <property type="match status" value="1"/>
</dbReference>
<dbReference type="PANTHER" id="PTHR34477">
    <property type="entry name" value="UPF0213 PROTEIN YHBQ"/>
    <property type="match status" value="1"/>
</dbReference>
<comment type="similarity">
    <text evidence="1">Belongs to the UPF0213 family.</text>
</comment>
<feature type="compositionally biased region" description="Basic residues" evidence="2">
    <location>
        <begin position="149"/>
        <end position="159"/>
    </location>
</feature>
<gene>
    <name evidence="4" type="ORF">GCM10025789_16210</name>
</gene>
<accession>A0ABP9FDU6</accession>
<proteinExistence type="inferred from homology"/>
<dbReference type="InterPro" id="IPR035901">
    <property type="entry name" value="GIY-YIG_endonuc_sf"/>
</dbReference>
<evidence type="ECO:0000313" key="5">
    <source>
        <dbReference type="Proteomes" id="UP001501521"/>
    </source>
</evidence>
<name>A0ABP9FDU6_9ACTN</name>
<organism evidence="4 5">
    <name type="scientific">Tessaracoccus lubricantis</name>
    <dbReference type="NCBI Taxonomy" id="545543"/>
    <lineage>
        <taxon>Bacteria</taxon>
        <taxon>Bacillati</taxon>
        <taxon>Actinomycetota</taxon>
        <taxon>Actinomycetes</taxon>
        <taxon>Propionibacteriales</taxon>
        <taxon>Propionibacteriaceae</taxon>
        <taxon>Tessaracoccus</taxon>
    </lineage>
</organism>
<dbReference type="SUPFAM" id="SSF82771">
    <property type="entry name" value="GIY-YIG endonuclease"/>
    <property type="match status" value="1"/>
</dbReference>
<feature type="region of interest" description="Disordered" evidence="2">
    <location>
        <begin position="136"/>
        <end position="159"/>
    </location>
</feature>
<protein>
    <recommendedName>
        <fullName evidence="3">GIY-YIG domain-containing protein</fullName>
    </recommendedName>
</protein>
<reference evidence="5" key="1">
    <citation type="journal article" date="2019" name="Int. J. Syst. Evol. Microbiol.">
        <title>The Global Catalogue of Microorganisms (GCM) 10K type strain sequencing project: providing services to taxonomists for standard genome sequencing and annotation.</title>
        <authorList>
            <consortium name="The Broad Institute Genomics Platform"/>
            <consortium name="The Broad Institute Genome Sequencing Center for Infectious Disease"/>
            <person name="Wu L."/>
            <person name="Ma J."/>
        </authorList>
    </citation>
    <scope>NUCLEOTIDE SEQUENCE [LARGE SCALE GENOMIC DNA]</scope>
    <source>
        <strain evidence="5">JCM 19125</strain>
    </source>
</reference>
<dbReference type="InterPro" id="IPR000305">
    <property type="entry name" value="GIY-YIG_endonuc"/>
</dbReference>
<dbReference type="CDD" id="cd10456">
    <property type="entry name" value="GIY-YIG_UPF0213"/>
    <property type="match status" value="1"/>
</dbReference>
<dbReference type="EMBL" id="BAABLV010000026">
    <property type="protein sequence ID" value="GAA4898961.1"/>
    <property type="molecule type" value="Genomic_DNA"/>
</dbReference>
<comment type="caution">
    <text evidence="4">The sequence shown here is derived from an EMBL/GenBank/DDBJ whole genome shotgun (WGS) entry which is preliminary data.</text>
</comment>
<evidence type="ECO:0000313" key="4">
    <source>
        <dbReference type="EMBL" id="GAA4898961.1"/>
    </source>
</evidence>
<dbReference type="Gene3D" id="3.40.1440.10">
    <property type="entry name" value="GIY-YIG endonuclease"/>
    <property type="match status" value="1"/>
</dbReference>
<dbReference type="RefSeq" id="WP_345581677.1">
    <property type="nucleotide sequence ID" value="NZ_BAABLV010000026.1"/>
</dbReference>
<evidence type="ECO:0000256" key="1">
    <source>
        <dbReference type="ARBA" id="ARBA00007435"/>
    </source>
</evidence>